<feature type="transmembrane region" description="Helical" evidence="1">
    <location>
        <begin position="391"/>
        <end position="413"/>
    </location>
</feature>
<keyword evidence="1" id="KW-1133">Transmembrane helix</keyword>
<evidence type="ECO:0000256" key="1">
    <source>
        <dbReference type="SAM" id="Phobius"/>
    </source>
</evidence>
<name>A0A1V9ZYI2_9STRA</name>
<keyword evidence="1" id="KW-0812">Transmembrane</keyword>
<gene>
    <name evidence="2" type="ORF">THRCLA_21248</name>
</gene>
<feature type="non-terminal residue" evidence="2">
    <location>
        <position position="706"/>
    </location>
</feature>
<evidence type="ECO:0000313" key="3">
    <source>
        <dbReference type="Proteomes" id="UP000243217"/>
    </source>
</evidence>
<accession>A0A1V9ZYI2</accession>
<keyword evidence="1" id="KW-0472">Membrane</keyword>
<comment type="caution">
    <text evidence="2">The sequence shown here is derived from an EMBL/GenBank/DDBJ whole genome shotgun (WGS) entry which is preliminary data.</text>
</comment>
<sequence>LAYSNQYQIGIEEKISTENALGQVIIVTIKSLPSTRRGALWTSSYLYLGFHYDFLAIGANQSLVRNTTNFFGDVDDTQIEAYDAGLPLPEFYQAVHDQIGPLGTIDLIYVSPPSDLIRIVEDFRANIFGALVRTTTLQDTVSAFSTLELFPTPKKWQNTSYSFLGGNMMCEFPTRTNFVQNLFGFDDTCSGASVLDLTMDAYSGFFAITIMQGNIGTPCDLVPQLHHIQCLQSVTSLQSVFPLTLSSFNVSLSKQSIDLLSSIAIMQAVDNGSSIILDQQFLLEKSWAFLGWIKIYHWALNQREVVTFQGDISTMNLISYRYAPLLSQNNATLVTGWTQYLKLCILASSCAMAVVGLLCLILYFWYRCPQETHWFLFNRIVSTSWLNRGLMALRSVVAVLCLSTSPILPQALLPGFSFLSMQRRPWWFSGILAGETTWITYIMHELLHPICSPCTHLFAPWSSFLAWICVAILDFAHPIVIKASIRRDCHSLNMDEMVFCTSGTVVVGSYKRVLTIAALNIGSVLLCFFISYKRQTANKAGIPNLLLPPALIDFYSQSLAEFNHHLYIDKVTAAMCGVFSIRWGNSSFIFDTKLWLTIRHSTLDFYSDTTSIALPHCLQQQYSMWHLPSPTIQTARIWQRTITAFGFCYLVLSLASNIAYISVVSINLDNDYGWAGYNITGMRAFLANTFNQNLLVSQKASIILND</sequence>
<reference evidence="2 3" key="1">
    <citation type="journal article" date="2014" name="Genome Biol. Evol.">
        <title>The secreted proteins of Achlya hypogyna and Thraustotheca clavata identify the ancestral oomycete secretome and reveal gene acquisitions by horizontal gene transfer.</title>
        <authorList>
            <person name="Misner I."/>
            <person name="Blouin N."/>
            <person name="Leonard G."/>
            <person name="Richards T.A."/>
            <person name="Lane C.E."/>
        </authorList>
    </citation>
    <scope>NUCLEOTIDE SEQUENCE [LARGE SCALE GENOMIC DNA]</scope>
    <source>
        <strain evidence="2 3">ATCC 34112</strain>
    </source>
</reference>
<proteinExistence type="predicted"/>
<feature type="non-terminal residue" evidence="2">
    <location>
        <position position="1"/>
    </location>
</feature>
<evidence type="ECO:0000313" key="2">
    <source>
        <dbReference type="EMBL" id="OQS03066.1"/>
    </source>
</evidence>
<dbReference type="AlphaFoldDB" id="A0A1V9ZYI2"/>
<dbReference type="EMBL" id="JNBS01001012">
    <property type="protein sequence ID" value="OQS03066.1"/>
    <property type="molecule type" value="Genomic_DNA"/>
</dbReference>
<dbReference type="Proteomes" id="UP000243217">
    <property type="component" value="Unassembled WGS sequence"/>
</dbReference>
<organism evidence="2 3">
    <name type="scientific">Thraustotheca clavata</name>
    <dbReference type="NCBI Taxonomy" id="74557"/>
    <lineage>
        <taxon>Eukaryota</taxon>
        <taxon>Sar</taxon>
        <taxon>Stramenopiles</taxon>
        <taxon>Oomycota</taxon>
        <taxon>Saprolegniomycetes</taxon>
        <taxon>Saprolegniales</taxon>
        <taxon>Achlyaceae</taxon>
        <taxon>Thraustotheca</taxon>
    </lineage>
</organism>
<feature type="transmembrane region" description="Helical" evidence="1">
    <location>
        <begin position="343"/>
        <end position="366"/>
    </location>
</feature>
<feature type="transmembrane region" description="Helical" evidence="1">
    <location>
        <begin position="513"/>
        <end position="532"/>
    </location>
</feature>
<protein>
    <submittedName>
        <fullName evidence="2">Uncharacterized protein</fullName>
    </submittedName>
</protein>
<keyword evidence="3" id="KW-1185">Reference proteome</keyword>